<dbReference type="GO" id="GO:0039694">
    <property type="term" value="P:viral RNA genome replication"/>
    <property type="evidence" value="ECO:0007669"/>
    <property type="project" value="InterPro"/>
</dbReference>
<protein>
    <submittedName>
        <fullName evidence="11">Replication polyprotein</fullName>
    </submittedName>
</protein>
<evidence type="ECO:0000256" key="2">
    <source>
        <dbReference type="ARBA" id="ARBA00022679"/>
    </source>
</evidence>
<dbReference type="Pfam" id="PF01443">
    <property type="entry name" value="Viral_helicase1"/>
    <property type="match status" value="1"/>
</dbReference>
<keyword evidence="1" id="KW-0696">RNA-directed RNA polymerase</keyword>
<dbReference type="InterPro" id="IPR027351">
    <property type="entry name" value="(+)RNA_virus_helicase_core_dom"/>
</dbReference>
<proteinExistence type="predicted"/>
<dbReference type="Pfam" id="PF01660">
    <property type="entry name" value="Vmethyltransf"/>
    <property type="match status" value="1"/>
</dbReference>
<accession>A0A9C7GX43</accession>
<evidence type="ECO:0000256" key="5">
    <source>
        <dbReference type="ARBA" id="ARBA00022801"/>
    </source>
</evidence>
<dbReference type="EMBL" id="OX380446">
    <property type="protein sequence ID" value="CAI5383949.1"/>
    <property type="molecule type" value="Genomic_RNA"/>
</dbReference>
<keyword evidence="7" id="KW-0693">Viral RNA replication</keyword>
<dbReference type="GO" id="GO:0008174">
    <property type="term" value="F:mRNA methyltransferase activity"/>
    <property type="evidence" value="ECO:0007669"/>
    <property type="project" value="UniProtKB-UniRule"/>
</dbReference>
<dbReference type="InterPro" id="IPR007094">
    <property type="entry name" value="RNA-dir_pol_PSvirus"/>
</dbReference>
<dbReference type="GO" id="GO:0005524">
    <property type="term" value="F:ATP binding"/>
    <property type="evidence" value="ECO:0007669"/>
    <property type="project" value="UniProtKB-KW"/>
</dbReference>
<feature type="region of interest" description="Disordered" evidence="8">
    <location>
        <begin position="672"/>
        <end position="704"/>
    </location>
</feature>
<evidence type="ECO:0000256" key="1">
    <source>
        <dbReference type="ARBA" id="ARBA00022484"/>
    </source>
</evidence>
<keyword evidence="6" id="KW-0067">ATP-binding</keyword>
<evidence type="ECO:0000256" key="3">
    <source>
        <dbReference type="ARBA" id="ARBA00022695"/>
    </source>
</evidence>
<dbReference type="GO" id="GO:0006396">
    <property type="term" value="P:RNA processing"/>
    <property type="evidence" value="ECO:0007669"/>
    <property type="project" value="InterPro"/>
</dbReference>
<dbReference type="InterPro" id="IPR001788">
    <property type="entry name" value="RNA-dep_RNA_pol_alsuvir"/>
</dbReference>
<dbReference type="PROSITE" id="PS50507">
    <property type="entry name" value="RDRP_SSRNA_POS"/>
    <property type="match status" value="1"/>
</dbReference>
<dbReference type="SUPFAM" id="SSF56672">
    <property type="entry name" value="DNA/RNA polymerases"/>
    <property type="match status" value="1"/>
</dbReference>
<feature type="domain" description="RdRp catalytic" evidence="9">
    <location>
        <begin position="1716"/>
        <end position="1824"/>
    </location>
</feature>
<dbReference type="GO" id="GO:0016556">
    <property type="term" value="P:mRNA modification"/>
    <property type="evidence" value="ECO:0007669"/>
    <property type="project" value="InterPro"/>
</dbReference>
<name>A0A9C7GX43_9VIRU</name>
<dbReference type="GO" id="GO:0003723">
    <property type="term" value="F:RNA binding"/>
    <property type="evidence" value="ECO:0007669"/>
    <property type="project" value="InterPro"/>
</dbReference>
<dbReference type="PROSITE" id="PS51743">
    <property type="entry name" value="ALPHAVIRUS_MT"/>
    <property type="match status" value="1"/>
</dbReference>
<sequence length="1985" mass="217511">MMSTPAYNSAFALAARECPSLPVFAFTTPAYALLFEPQVLVLAIASLFLLFDLVGASARKVLSPLLISALDAFTPNHQDFFFDASPIAPPAGYCYLVFIPLAHRSTAASELGPYPLEEDMFAYLASAFGPDYADAYFRSALTSWRSGFGLHFSDARSGPRIGSNLLESVKLLDGTLHSDAVRQSLVEPVLSALADTAALPRFQVSESARALLTDHGVPLPLQLTEPHGHGAHRHLEHHLYGKVYPAQMPRAPTLVLYIKEAKFHALVQQRPHFLEQGAAHHRMKDRGRYDYAELPDATACTQILVYNAGQYFSAADVAFLYLKYPSVRSIYMGAIIPPESSKGHRSNWPAMYELQYLPGGKLKYIPEGHEGAHYLHPLSAHEWLHPGDRFVSMGSDVVRYYSEPLEQTLGQVLICTSLDSPAVRPAYFHVTTPDLIEIPRPWIALTGKSNCVSGLPLVPREAFSKLFWYKRNLKKREAGDTVSKVRAQMSLARFSHLRDSDWEMMRMAVDAATAPGLLSPFAPIAEAPLAAAVLAPLISHLRRARKESTLSLVLELAAQVFTHLCPGWLRTAAHVWTAGYSLATAEDSHELLVAAGHAALAALFPTLSAAWLLLRCGRKAAEFYLSWKDASIQYLLDHVLDNVVSYNFPATQTATASPDMFHASRPDFRQADPMITAPSSKSLGKRTHRTPPPPPSESSLPSHCSGLSEAALARFDTAAQTAMNWRSAHQPRIAAPSSRPPSVLAAAAKSAAALAPEVKLPSLDPAFVIGSDLSSSAASSDDGLSLEPDSPAVARPWAAPPGLVDGDASRDVPRVKPQSIATGSVFEMDAQSLPGEQVIDNDSDPIANDARAVALAHAGCNCDAHKLHSPFAAMGWSWVECRSGHGHFRESAAPPGSAPCHLCPPAAALPRASGQLPVFAHLLFGLAASVVNSAFHPNLLVSPGAIADSPPVTCGLQALAAATDLSEAAIWSAISPVAGDSSTFDLLPAPGLDERFFHLAGCALGLNISLAGVPKGVPRIVGVRTGRPVRLELTTLNDVPHWQPLRRTVRQPAKLPARVRSSPLTADFIAKLTEFRSPELGAVAGTWTTACSDRSRAKLLVSHLKNGIEGTMLRQEGKNFVKGFTQRLDAIVDSQQSRGRSFRLMNIFGAAGSGKTAPLLAYLKSRQDVLGKGAWKLSCPRATFRAALSKELDLGTNGYQVSTWEKIFVVSGTVLILEEVSLSVPGYVSLLLAVNPQITHVIAAGDPAQCRHHSVSSESTLNALDSEIDWLATFGGIYLNHTHRSPQVIATRLGLPTTSPHQGRVVVRTSFSHAQPLIVATDNEQLTFSRLGYETYTISGAQGQQWPEVQLRVTQVMLDNVCEEDLYSAFSRAQRTLVIVPVIRAATLEPMRAHPYFSAVLGRSEPVPHQDRFAHRLGRLTIAAPDPVQFAAIAAERALVRRASGQYTQAWERAPEQLKTLLRSIPVPEFLKPALTAPPLPDSEDFPRTHLPGPDSDFQREVLEQVAILDREDLELRGRDGLSEALLDVELRQPTTGLYFQRQKPQDPVMMAATIKKRLHRGTPAENTAEFHSARSELLGSVLFERYSQLMNLQSAPWDEELFLDCITENEQRLLFSKPVAALRVNAPRADPDRPLGLLNHFLKGQLKAKMEAFLKPVKAGQTLAVCHTEILCILGVVNRYMRKLKARTRPAEIFIHCGTTTEDLHAHAAAHWRDGPATTNDYECFDSTQKGASVRLWCHIAETVSVPDELQELYVWWKLNSHSDIIGPKAVGRETGEPGTYDDNSDYNAASIALKYDVPSGTTIYIGGDDFAADAVLRESALFRWFDERHYIDTVSKTEITDRPVFCAFRLTSRGVFKDPVVCLFKMLVHQERGTLPLVVRSYALEISSAYRFGDVLYDYCTFEELCCLKWLLNFYHQEYPSIAHYAFAEGHLVLNLQQKLELLRAELDLILSSGVHSPRRVRNLESQVELLHVRLNGGFSSLR</sequence>
<dbReference type="GO" id="GO:0016787">
    <property type="term" value="F:hydrolase activity"/>
    <property type="evidence" value="ECO:0007669"/>
    <property type="project" value="UniProtKB-KW"/>
</dbReference>
<keyword evidence="3" id="KW-0548">Nucleotidyltransferase</keyword>
<keyword evidence="4" id="KW-0547">Nucleotide-binding</keyword>
<dbReference type="InterPro" id="IPR043502">
    <property type="entry name" value="DNA/RNA_pol_sf"/>
</dbReference>
<evidence type="ECO:0000256" key="4">
    <source>
        <dbReference type="ARBA" id="ARBA00022741"/>
    </source>
</evidence>
<organism evidence="11">
    <name type="scientific">Douglas' Neckera Moss associated tymo-like virus</name>
    <dbReference type="NCBI Taxonomy" id="2933168"/>
    <lineage>
        <taxon>Viruses</taxon>
        <taxon>Riboviria</taxon>
        <taxon>Orthornavirae</taxon>
        <taxon>Kitrinoviricota</taxon>
        <taxon>Alsuviricetes</taxon>
        <taxon>Tymovirales</taxon>
    </lineage>
</organism>
<dbReference type="InterPro" id="IPR002588">
    <property type="entry name" value="Alphavirus-like_MT_dom"/>
</dbReference>
<feature type="region of interest" description="Disordered" evidence="8">
    <location>
        <begin position="778"/>
        <end position="814"/>
    </location>
</feature>
<reference evidence="11" key="1">
    <citation type="submission" date="2022-11" db="EMBL/GenBank/DDBJ databases">
        <authorList>
            <person name="Mifsud CO J."/>
            <person name="Holmes C E."/>
            <person name="Gallagher V R."/>
            <person name="Geoghegan L J."/>
        </authorList>
    </citation>
    <scope>NUCLEOTIDE SEQUENCE</scope>
</reference>
<keyword evidence="5" id="KW-0378">Hydrolase</keyword>
<evidence type="ECO:0000313" key="11">
    <source>
        <dbReference type="EMBL" id="CAI5383949.1"/>
    </source>
</evidence>
<dbReference type="GO" id="GO:0006351">
    <property type="term" value="P:DNA-templated transcription"/>
    <property type="evidence" value="ECO:0007669"/>
    <property type="project" value="InterPro"/>
</dbReference>
<dbReference type="GO" id="GO:0003968">
    <property type="term" value="F:RNA-directed RNA polymerase activity"/>
    <property type="evidence" value="ECO:0007669"/>
    <property type="project" value="UniProtKB-KW"/>
</dbReference>
<evidence type="ECO:0000259" key="9">
    <source>
        <dbReference type="PROSITE" id="PS50507"/>
    </source>
</evidence>
<dbReference type="Pfam" id="PF00978">
    <property type="entry name" value="RdRP_2"/>
    <property type="match status" value="1"/>
</dbReference>
<evidence type="ECO:0000259" key="10">
    <source>
        <dbReference type="PROSITE" id="PS51743"/>
    </source>
</evidence>
<evidence type="ECO:0000256" key="6">
    <source>
        <dbReference type="ARBA" id="ARBA00022840"/>
    </source>
</evidence>
<evidence type="ECO:0000256" key="8">
    <source>
        <dbReference type="SAM" id="MobiDB-lite"/>
    </source>
</evidence>
<evidence type="ECO:0000256" key="7">
    <source>
        <dbReference type="ARBA" id="ARBA00022953"/>
    </source>
</evidence>
<feature type="domain" description="Alphavirus-like MT" evidence="10">
    <location>
        <begin position="220"/>
        <end position="384"/>
    </location>
</feature>
<gene>
    <name evidence="11" type="primary">replication polyprotein</name>
</gene>
<keyword evidence="2" id="KW-0808">Transferase</keyword>